<dbReference type="AlphaFoldDB" id="A0A1J7CB41"/>
<dbReference type="Proteomes" id="UP000243342">
    <property type="component" value="Unassembled WGS sequence"/>
</dbReference>
<comment type="caution">
    <text evidence="2">The sequence shown here is derived from an EMBL/GenBank/DDBJ whole genome shotgun (WGS) entry which is preliminary data.</text>
</comment>
<name>A0A1J7CB41_9ACTN</name>
<evidence type="ECO:0000313" key="3">
    <source>
        <dbReference type="Proteomes" id="UP000243342"/>
    </source>
</evidence>
<sequence>MFVDATAGTNVEMFRLRAAELIQEADEQRLLREVRKARKEQRGRKNADRSPRSHRLTFHHGNVTS</sequence>
<feature type="region of interest" description="Disordered" evidence="1">
    <location>
        <begin position="35"/>
        <end position="65"/>
    </location>
</feature>
<evidence type="ECO:0000256" key="1">
    <source>
        <dbReference type="SAM" id="MobiDB-lite"/>
    </source>
</evidence>
<dbReference type="RefSeq" id="WP_071655272.1">
    <property type="nucleotide sequence ID" value="NZ_MLCF01000013.1"/>
</dbReference>
<organism evidence="2 3">
    <name type="scientific">Mangrovactinospora gilvigrisea</name>
    <dbReference type="NCBI Taxonomy" id="1428644"/>
    <lineage>
        <taxon>Bacteria</taxon>
        <taxon>Bacillati</taxon>
        <taxon>Actinomycetota</taxon>
        <taxon>Actinomycetes</taxon>
        <taxon>Kitasatosporales</taxon>
        <taxon>Streptomycetaceae</taxon>
        <taxon>Mangrovactinospora</taxon>
    </lineage>
</organism>
<protein>
    <submittedName>
        <fullName evidence="2">Uncharacterized protein</fullName>
    </submittedName>
</protein>
<accession>A0A1J7CB41</accession>
<dbReference type="EMBL" id="MLCF01000013">
    <property type="protein sequence ID" value="OIV38736.1"/>
    <property type="molecule type" value="Genomic_DNA"/>
</dbReference>
<gene>
    <name evidence="2" type="ORF">BIV57_04100</name>
</gene>
<proteinExistence type="predicted"/>
<evidence type="ECO:0000313" key="2">
    <source>
        <dbReference type="EMBL" id="OIV38736.1"/>
    </source>
</evidence>
<reference evidence="2 3" key="1">
    <citation type="submission" date="2016-10" db="EMBL/GenBank/DDBJ databases">
        <title>Genome sequence of Streptomyces gilvigriseus MUSC 26.</title>
        <authorList>
            <person name="Lee L.-H."/>
            <person name="Ser H.-L."/>
        </authorList>
    </citation>
    <scope>NUCLEOTIDE SEQUENCE [LARGE SCALE GENOMIC DNA]</scope>
    <source>
        <strain evidence="2 3">MUSC 26</strain>
    </source>
</reference>
<keyword evidence="3" id="KW-1185">Reference proteome</keyword>